<dbReference type="AlphaFoldDB" id="A0A9P8CJG0"/>
<dbReference type="Proteomes" id="UP000887229">
    <property type="component" value="Unassembled WGS sequence"/>
</dbReference>
<dbReference type="EMBL" id="MU251310">
    <property type="protein sequence ID" value="KAG9249434.1"/>
    <property type="molecule type" value="Genomic_DNA"/>
</dbReference>
<organism evidence="1 2">
    <name type="scientific">Emericellopsis atlantica</name>
    <dbReference type="NCBI Taxonomy" id="2614577"/>
    <lineage>
        <taxon>Eukaryota</taxon>
        <taxon>Fungi</taxon>
        <taxon>Dikarya</taxon>
        <taxon>Ascomycota</taxon>
        <taxon>Pezizomycotina</taxon>
        <taxon>Sordariomycetes</taxon>
        <taxon>Hypocreomycetidae</taxon>
        <taxon>Hypocreales</taxon>
        <taxon>Bionectriaceae</taxon>
        <taxon>Emericellopsis</taxon>
    </lineage>
</organism>
<gene>
    <name evidence="1" type="ORF">F5Z01DRAFT_496447</name>
</gene>
<protein>
    <submittedName>
        <fullName evidence="1">Uncharacterized protein</fullName>
    </submittedName>
</protein>
<name>A0A9P8CJG0_9HYPO</name>
<reference evidence="1" key="1">
    <citation type="journal article" date="2021" name="IMA Fungus">
        <title>Genomic characterization of three marine fungi, including Emericellopsis atlantica sp. nov. with signatures of a generalist lifestyle and marine biomass degradation.</title>
        <authorList>
            <person name="Hagestad O.C."/>
            <person name="Hou L."/>
            <person name="Andersen J.H."/>
            <person name="Hansen E.H."/>
            <person name="Altermark B."/>
            <person name="Li C."/>
            <person name="Kuhnert E."/>
            <person name="Cox R.J."/>
            <person name="Crous P.W."/>
            <person name="Spatafora J.W."/>
            <person name="Lail K."/>
            <person name="Amirebrahimi M."/>
            <person name="Lipzen A."/>
            <person name="Pangilinan J."/>
            <person name="Andreopoulos W."/>
            <person name="Hayes R.D."/>
            <person name="Ng V."/>
            <person name="Grigoriev I.V."/>
            <person name="Jackson S.A."/>
            <person name="Sutton T.D.S."/>
            <person name="Dobson A.D.W."/>
            <person name="Rama T."/>
        </authorList>
    </citation>
    <scope>NUCLEOTIDE SEQUENCE</scope>
    <source>
        <strain evidence="1">TS7</strain>
    </source>
</reference>
<evidence type="ECO:0000313" key="1">
    <source>
        <dbReference type="EMBL" id="KAG9249434.1"/>
    </source>
</evidence>
<dbReference type="RefSeq" id="XP_046113358.1">
    <property type="nucleotide sequence ID" value="XM_046260249.1"/>
</dbReference>
<proteinExistence type="predicted"/>
<dbReference type="GeneID" id="70291152"/>
<comment type="caution">
    <text evidence="1">The sequence shown here is derived from an EMBL/GenBank/DDBJ whole genome shotgun (WGS) entry which is preliminary data.</text>
</comment>
<sequence length="302" mass="33682">MAPRNLFGAEHWLKLELSSASVRKWTVLAEISSCSQRPSAFNELGCSHVAIAHAQGNWEESRMEPIDEGEFPRGHQVVYGTCRGEMSTCQGLGSYTICRIPSAGADGYVLRRSIAPWNLIPLLHLLMLAIKEVTEMGTLYVRTPSQLVKASFVRVRTCGITGEAVPQRQRTIAEADRRLEHPRSNLARLYAAVRYLVASKQGSPAINTFPNKTLFSEIASPHSTAYLLYLPATVSDIWLLSGRRSAKPVLCAVPLGRVRHVSCDSEMDQLHDPSAATDLRRLQVPLRHVGLWCVWLRRRGWS</sequence>
<keyword evidence="2" id="KW-1185">Reference proteome</keyword>
<accession>A0A9P8CJG0</accession>
<evidence type="ECO:0000313" key="2">
    <source>
        <dbReference type="Proteomes" id="UP000887229"/>
    </source>
</evidence>